<keyword evidence="3 6" id="KW-0812">Transmembrane</keyword>
<dbReference type="PANTHER" id="PTHR34187:SF2">
    <property type="entry name" value="DUF202 DOMAIN-CONTAINING PROTEIN"/>
    <property type="match status" value="1"/>
</dbReference>
<dbReference type="InterPro" id="IPR052053">
    <property type="entry name" value="IM_YidH-like"/>
</dbReference>
<comment type="subcellular location">
    <subcellularLocation>
        <location evidence="1">Cell membrane</location>
        <topology evidence="1">Multi-pass membrane protein</topology>
    </subcellularLocation>
</comment>
<evidence type="ECO:0000256" key="1">
    <source>
        <dbReference type="ARBA" id="ARBA00004651"/>
    </source>
</evidence>
<dbReference type="PANTHER" id="PTHR34187">
    <property type="entry name" value="FGR18P"/>
    <property type="match status" value="1"/>
</dbReference>
<gene>
    <name evidence="8" type="ORF">EKH79_02990</name>
</gene>
<dbReference type="Pfam" id="PF02656">
    <property type="entry name" value="DUF202"/>
    <property type="match status" value="1"/>
</dbReference>
<dbReference type="Proteomes" id="UP000267077">
    <property type="component" value="Unassembled WGS sequence"/>
</dbReference>
<evidence type="ECO:0000313" key="9">
    <source>
        <dbReference type="Proteomes" id="UP000267077"/>
    </source>
</evidence>
<organism evidence="8 9">
    <name type="scientific">Dyella dinghuensis</name>
    <dbReference type="NCBI Taxonomy" id="1920169"/>
    <lineage>
        <taxon>Bacteria</taxon>
        <taxon>Pseudomonadati</taxon>
        <taxon>Pseudomonadota</taxon>
        <taxon>Gammaproteobacteria</taxon>
        <taxon>Lysobacterales</taxon>
        <taxon>Rhodanobacteraceae</taxon>
        <taxon>Dyella</taxon>
    </lineage>
</organism>
<name>A0A3S0RGH6_9GAMM</name>
<dbReference type="InterPro" id="IPR003807">
    <property type="entry name" value="DUF202"/>
</dbReference>
<feature type="transmembrane region" description="Helical" evidence="6">
    <location>
        <begin position="61"/>
        <end position="81"/>
    </location>
</feature>
<dbReference type="EMBL" id="RYZR01000002">
    <property type="protein sequence ID" value="RUL66792.1"/>
    <property type="molecule type" value="Genomic_DNA"/>
</dbReference>
<sequence length="127" mass="14536">MIPRFTDHAANERTYLAWVRTAIAVMAFGFLLERFDIFLYYVTRSASQTHPVLHVRASEWLGLILLLFGALIILFATLRFYRNRTLITSEESTSYGGTFFERLMASSLIAVAVFLIVYVADEIFALN</sequence>
<evidence type="ECO:0000256" key="5">
    <source>
        <dbReference type="ARBA" id="ARBA00023136"/>
    </source>
</evidence>
<dbReference type="AlphaFoldDB" id="A0A3S0RGH6"/>
<reference evidence="8 9" key="1">
    <citation type="submission" date="2018-12" db="EMBL/GenBank/DDBJ databases">
        <title>Dyella dinghuensis sp. nov. DHOA06 and Dyella choica sp. nov. 4M-K27, isolated from forest soil.</title>
        <authorList>
            <person name="Qiu L.-H."/>
            <person name="Gao Z.-H."/>
        </authorList>
    </citation>
    <scope>NUCLEOTIDE SEQUENCE [LARGE SCALE GENOMIC DNA]</scope>
    <source>
        <strain evidence="8 9">DHOA06</strain>
    </source>
</reference>
<keyword evidence="2" id="KW-1003">Cell membrane</keyword>
<dbReference type="OrthoDB" id="582337at2"/>
<dbReference type="GO" id="GO:0005886">
    <property type="term" value="C:plasma membrane"/>
    <property type="evidence" value="ECO:0007669"/>
    <property type="project" value="UniProtKB-SubCell"/>
</dbReference>
<evidence type="ECO:0000256" key="3">
    <source>
        <dbReference type="ARBA" id="ARBA00022692"/>
    </source>
</evidence>
<keyword evidence="9" id="KW-1185">Reference proteome</keyword>
<evidence type="ECO:0000256" key="6">
    <source>
        <dbReference type="SAM" id="Phobius"/>
    </source>
</evidence>
<protein>
    <submittedName>
        <fullName evidence="8">DUF202 domain-containing protein</fullName>
    </submittedName>
</protein>
<keyword evidence="4 6" id="KW-1133">Transmembrane helix</keyword>
<evidence type="ECO:0000313" key="8">
    <source>
        <dbReference type="EMBL" id="RUL66792.1"/>
    </source>
</evidence>
<evidence type="ECO:0000256" key="2">
    <source>
        <dbReference type="ARBA" id="ARBA00022475"/>
    </source>
</evidence>
<feature type="domain" description="DUF202" evidence="7">
    <location>
        <begin position="7"/>
        <end position="84"/>
    </location>
</feature>
<comment type="caution">
    <text evidence="8">The sequence shown here is derived from an EMBL/GenBank/DDBJ whole genome shotgun (WGS) entry which is preliminary data.</text>
</comment>
<evidence type="ECO:0000256" key="4">
    <source>
        <dbReference type="ARBA" id="ARBA00022989"/>
    </source>
</evidence>
<feature type="transmembrane region" description="Helical" evidence="6">
    <location>
        <begin position="102"/>
        <end position="120"/>
    </location>
</feature>
<proteinExistence type="predicted"/>
<evidence type="ECO:0000259" key="7">
    <source>
        <dbReference type="Pfam" id="PF02656"/>
    </source>
</evidence>
<feature type="transmembrane region" description="Helical" evidence="6">
    <location>
        <begin position="21"/>
        <end position="41"/>
    </location>
</feature>
<accession>A0A3S0RGH6</accession>
<dbReference type="RefSeq" id="WP_126672291.1">
    <property type="nucleotide sequence ID" value="NZ_RYZR01000002.1"/>
</dbReference>
<keyword evidence="5 6" id="KW-0472">Membrane</keyword>